<protein>
    <submittedName>
        <fullName evidence="2">Uncharacterized protein</fullName>
    </submittedName>
</protein>
<keyword evidence="1" id="KW-0175">Coiled coil</keyword>
<name>A0ABR5SEY8_9BACT</name>
<gene>
    <name evidence="2" type="ORF">ASN18_2123</name>
</gene>
<evidence type="ECO:0000313" key="2">
    <source>
        <dbReference type="EMBL" id="KWT83951.1"/>
    </source>
</evidence>
<dbReference type="EMBL" id="LNQR01000073">
    <property type="protein sequence ID" value="KWT83951.1"/>
    <property type="molecule type" value="Genomic_DNA"/>
</dbReference>
<reference evidence="2 3" key="1">
    <citation type="submission" date="2015-11" db="EMBL/GenBank/DDBJ databases">
        <authorList>
            <person name="Lin W."/>
        </authorList>
    </citation>
    <scope>NUCLEOTIDE SEQUENCE [LARGE SCALE GENOMIC DNA]</scope>
    <source>
        <strain evidence="2 3">HCH-1</strain>
    </source>
</reference>
<dbReference type="Proteomes" id="UP000060487">
    <property type="component" value="Unassembled WGS sequence"/>
</dbReference>
<feature type="coiled-coil region" evidence="1">
    <location>
        <begin position="33"/>
        <end position="95"/>
    </location>
</feature>
<evidence type="ECO:0000256" key="1">
    <source>
        <dbReference type="SAM" id="Coils"/>
    </source>
</evidence>
<organism evidence="2 3">
    <name type="scientific">Candidatus Magnetominusculus xianensis</name>
    <dbReference type="NCBI Taxonomy" id="1748249"/>
    <lineage>
        <taxon>Bacteria</taxon>
        <taxon>Pseudomonadati</taxon>
        <taxon>Nitrospirota</taxon>
        <taxon>Nitrospiria</taxon>
        <taxon>Nitrospirales</taxon>
        <taxon>Nitrospiraceae</taxon>
        <taxon>Candidatus Magnetominusculus</taxon>
    </lineage>
</organism>
<sequence length="104" mass="12255">MWNKIKRDFERGVDRLQWFAAIVTERLTIELSFVKMLAKIEALEKEKEELYKSIGKNAYDLSFNRTTDLYNHHKVQQAIREISSIEHNIEELKKEAGEIISTEG</sequence>
<evidence type="ECO:0000313" key="3">
    <source>
        <dbReference type="Proteomes" id="UP000060487"/>
    </source>
</evidence>
<comment type="caution">
    <text evidence="2">The sequence shown here is derived from an EMBL/GenBank/DDBJ whole genome shotgun (WGS) entry which is preliminary data.</text>
</comment>
<dbReference type="RefSeq" id="WP_085052727.1">
    <property type="nucleotide sequence ID" value="NZ_LNQR01000073.1"/>
</dbReference>
<proteinExistence type="predicted"/>
<keyword evidence="3" id="KW-1185">Reference proteome</keyword>
<accession>A0ABR5SEY8</accession>